<feature type="transmembrane region" description="Helical" evidence="7">
    <location>
        <begin position="248"/>
        <end position="267"/>
    </location>
</feature>
<evidence type="ECO:0000259" key="9">
    <source>
        <dbReference type="Pfam" id="PF07662"/>
    </source>
</evidence>
<proteinExistence type="inferred from homology"/>
<keyword evidence="4 7" id="KW-0812">Transmembrane</keyword>
<evidence type="ECO:0000256" key="6">
    <source>
        <dbReference type="ARBA" id="ARBA00023136"/>
    </source>
</evidence>
<reference evidence="12" key="1">
    <citation type="submission" date="2025-08" db="UniProtKB">
        <authorList>
            <consortium name="RefSeq"/>
        </authorList>
    </citation>
    <scope>IDENTIFICATION</scope>
    <source>
        <tissue evidence="12">Muscle</tissue>
    </source>
</reference>
<dbReference type="Pfam" id="PF07670">
    <property type="entry name" value="Gate"/>
    <property type="match status" value="1"/>
</dbReference>
<dbReference type="InterPro" id="IPR002668">
    <property type="entry name" value="CNT_N_dom"/>
</dbReference>
<protein>
    <recommendedName>
        <fullName evidence="7">Sodium/nucleoside cotransporter</fullName>
    </recommendedName>
</protein>
<feature type="domain" description="Nucleoside transporter/FeoB GTPase Gate" evidence="10">
    <location>
        <begin position="314"/>
        <end position="412"/>
    </location>
</feature>
<feature type="domain" description="Concentrative nucleoside transporter C-terminal" evidence="9">
    <location>
        <begin position="417"/>
        <end position="625"/>
    </location>
</feature>
<feature type="domain" description="Concentrative nucleoside transporter N-terminal" evidence="8">
    <location>
        <begin position="225"/>
        <end position="297"/>
    </location>
</feature>
<accession>A0ABM1C522</accession>
<evidence type="ECO:0000313" key="12">
    <source>
        <dbReference type="RefSeq" id="XP_013794302.1"/>
    </source>
</evidence>
<evidence type="ECO:0000256" key="4">
    <source>
        <dbReference type="ARBA" id="ARBA00022692"/>
    </source>
</evidence>
<dbReference type="Pfam" id="PF07662">
    <property type="entry name" value="Nucleos_tra2_C"/>
    <property type="match status" value="1"/>
</dbReference>
<feature type="transmembrane region" description="Helical" evidence="7">
    <location>
        <begin position="468"/>
        <end position="489"/>
    </location>
</feature>
<keyword evidence="7" id="KW-0813">Transport</keyword>
<keyword evidence="6 7" id="KW-0472">Membrane</keyword>
<feature type="transmembrane region" description="Helical" evidence="7">
    <location>
        <begin position="570"/>
        <end position="593"/>
    </location>
</feature>
<dbReference type="InterPro" id="IPR018270">
    <property type="entry name" value="C_nuclsd_transpt_met_bac"/>
</dbReference>
<keyword evidence="5 7" id="KW-1133">Transmembrane helix</keyword>
<evidence type="ECO:0000256" key="2">
    <source>
        <dbReference type="ARBA" id="ARBA00009033"/>
    </source>
</evidence>
<dbReference type="PANTHER" id="PTHR10590">
    <property type="entry name" value="SODIUM/NUCLEOSIDE COTRANSPORTER"/>
    <property type="match status" value="1"/>
</dbReference>
<dbReference type="PANTHER" id="PTHR10590:SF4">
    <property type="entry name" value="SOLUTE CARRIER FAMILY 28 MEMBER 3"/>
    <property type="match status" value="1"/>
</dbReference>
<evidence type="ECO:0000256" key="5">
    <source>
        <dbReference type="ARBA" id="ARBA00022989"/>
    </source>
</evidence>
<feature type="transmembrane region" description="Helical" evidence="7">
    <location>
        <begin position="147"/>
        <end position="165"/>
    </location>
</feature>
<comment type="subcellular location">
    <subcellularLocation>
        <location evidence="1">Cell membrane</location>
        <topology evidence="1">Multi-pass membrane protein</topology>
    </subcellularLocation>
</comment>
<dbReference type="NCBIfam" id="TIGR00804">
    <property type="entry name" value="nupC"/>
    <property type="match status" value="1"/>
</dbReference>
<feature type="transmembrane region" description="Helical" evidence="7">
    <location>
        <begin position="110"/>
        <end position="135"/>
    </location>
</feature>
<feature type="transmembrane region" description="Helical" evidence="7">
    <location>
        <begin position="192"/>
        <end position="211"/>
    </location>
</feature>
<organism evidence="11 12">
    <name type="scientific">Limulus polyphemus</name>
    <name type="common">Atlantic horseshoe crab</name>
    <dbReference type="NCBI Taxonomy" id="6850"/>
    <lineage>
        <taxon>Eukaryota</taxon>
        <taxon>Metazoa</taxon>
        <taxon>Ecdysozoa</taxon>
        <taxon>Arthropoda</taxon>
        <taxon>Chelicerata</taxon>
        <taxon>Merostomata</taxon>
        <taxon>Xiphosura</taxon>
        <taxon>Limulidae</taxon>
        <taxon>Limulus</taxon>
    </lineage>
</organism>
<feature type="transmembrane region" description="Helical" evidence="7">
    <location>
        <begin position="310"/>
        <end position="334"/>
    </location>
</feature>
<name>A0ABM1C522_LIMPO</name>
<evidence type="ECO:0000313" key="11">
    <source>
        <dbReference type="Proteomes" id="UP000694941"/>
    </source>
</evidence>
<dbReference type="InterPro" id="IPR011657">
    <property type="entry name" value="CNT_C_dom"/>
</dbReference>
<evidence type="ECO:0000259" key="10">
    <source>
        <dbReference type="Pfam" id="PF07670"/>
    </source>
</evidence>
<dbReference type="InterPro" id="IPR011642">
    <property type="entry name" value="Gate_dom"/>
</dbReference>
<dbReference type="Proteomes" id="UP000694941">
    <property type="component" value="Unplaced"/>
</dbReference>
<feature type="transmembrane region" description="Helical" evidence="7">
    <location>
        <begin position="605"/>
        <end position="628"/>
    </location>
</feature>
<dbReference type="RefSeq" id="XP_013794302.1">
    <property type="nucleotide sequence ID" value="XM_013938848.2"/>
</dbReference>
<comment type="similarity">
    <text evidence="2 7">Belongs to the concentrative nucleoside transporter (CNT) (TC 2.A.41) family.</text>
</comment>
<feature type="transmembrane region" description="Helical" evidence="7">
    <location>
        <begin position="346"/>
        <end position="368"/>
    </location>
</feature>
<dbReference type="Pfam" id="PF01773">
    <property type="entry name" value="Nucleos_tra2_N"/>
    <property type="match status" value="1"/>
</dbReference>
<feature type="transmembrane region" description="Helical" evidence="7">
    <location>
        <begin position="217"/>
        <end position="236"/>
    </location>
</feature>
<keyword evidence="3" id="KW-1003">Cell membrane</keyword>
<gene>
    <name evidence="12" type="primary">LOC106478315</name>
</gene>
<evidence type="ECO:0000259" key="8">
    <source>
        <dbReference type="Pfam" id="PF01773"/>
    </source>
</evidence>
<dbReference type="GeneID" id="106478315"/>
<evidence type="ECO:0000256" key="7">
    <source>
        <dbReference type="RuleBase" id="RU362018"/>
    </source>
</evidence>
<sequence length="657" mass="73549">MGIMSDKLDTSVSPSADGKVVIELQSPVIKTGGEDEPKQVFKSAYVNPNFIPESSVEFNRHKYDISTSFKDTNCDVGEGEDRDDTENVFSNCLTAVEGFVSSFFNKYKKWIIIATIALQFILYNIYLGFSIYLTWDKTPTWCEGVKFLTLITIFVYFTLFYYLVFKRWLLRPFKRHIRPVTKPVLQLTRKRYSSRVIWLVVWSAVLLFLIIDTTDNRHRMVSATGLIVLLLFGYIFSAKRAKVVWRHVLWGCLLQFIFGLVILRWSVGKDIFECIGNKIKIFLAFTDEGSEFVYGYLVTGKMKDGVPDQFPVFAFKVLSVVFFFSFCISLLYYYGVMQWVVMKVGWFLQATVGTTACESMNSAGNIFLGMTEAPLLIKPFLPIMTKSELHAVMTGGFATIAGGVLAAYINFGVSANHLLSASVMSAPAALAYSKLFYPEVEESRTHANDIKMERGHERNGIEAASNGAYNAVSLIASIVANLIAFISFIHFVDFIFNWFGSLLGWDFISFEWLIGKIFTPLALIMGVEWDECHLVARLVGIKTVVNEFVAYKQLGDMKRQNLLSPRSESIATYALCGFSNIGSIGIQLGGLSAMAPERKSDLASVAIRAMISGSIACFMTACIAGSLLEEPPRSVFSHFMLSTTTPDNITTTFNITS</sequence>
<evidence type="ECO:0000256" key="3">
    <source>
        <dbReference type="ARBA" id="ARBA00022475"/>
    </source>
</evidence>
<dbReference type="InterPro" id="IPR008276">
    <property type="entry name" value="C_nuclsd_transpt"/>
</dbReference>
<feature type="transmembrane region" description="Helical" evidence="7">
    <location>
        <begin position="389"/>
        <end position="411"/>
    </location>
</feature>
<evidence type="ECO:0000256" key="1">
    <source>
        <dbReference type="ARBA" id="ARBA00004651"/>
    </source>
</evidence>
<keyword evidence="11" id="KW-1185">Reference proteome</keyword>